<dbReference type="Proteomes" id="UP000597138">
    <property type="component" value="Unassembled WGS sequence"/>
</dbReference>
<reference evidence="3" key="1">
    <citation type="journal article" date="2014" name="Int. J. Syst. Evol. Microbiol.">
        <title>Complete genome of a new Firmicutes species belonging to the dominant human colonic microbiota ('Ruminococcus bicirculans') reveals two chromosomes and a selective capacity to utilize plant glucans.</title>
        <authorList>
            <consortium name="NISC Comparative Sequencing Program"/>
            <person name="Wegmann U."/>
            <person name="Louis P."/>
            <person name="Goesmann A."/>
            <person name="Henrissat B."/>
            <person name="Duncan S.H."/>
            <person name="Flint H.J."/>
        </authorList>
    </citation>
    <scope>NUCLEOTIDE SEQUENCE</scope>
    <source>
        <strain evidence="3">CGMCC 1.11013</strain>
    </source>
</reference>
<dbReference type="EMBL" id="BMEG01000014">
    <property type="protein sequence ID" value="GGD94969.1"/>
    <property type="molecule type" value="Genomic_DNA"/>
</dbReference>
<evidence type="ECO:0000313" key="5">
    <source>
        <dbReference type="Proteomes" id="UP000027439"/>
    </source>
</evidence>
<evidence type="ECO:0000313" key="4">
    <source>
        <dbReference type="EMBL" id="KDR31096.1"/>
    </source>
</evidence>
<evidence type="ECO:0000313" key="6">
    <source>
        <dbReference type="Proteomes" id="UP000597138"/>
    </source>
</evidence>
<comment type="caution">
    <text evidence="4">The sequence shown here is derived from an EMBL/GenBank/DDBJ whole genome shotgun (WGS) entry which is preliminary data.</text>
</comment>
<evidence type="ECO:0000256" key="1">
    <source>
        <dbReference type="SAM" id="MobiDB-lite"/>
    </source>
</evidence>
<reference evidence="3" key="4">
    <citation type="submission" date="2024-05" db="EMBL/GenBank/DDBJ databases">
        <authorList>
            <person name="Sun Q."/>
            <person name="Zhou Y."/>
        </authorList>
    </citation>
    <scope>NUCLEOTIDE SEQUENCE</scope>
    <source>
        <strain evidence="3">CGMCC 1.11013</strain>
    </source>
</reference>
<feature type="signal peptide" evidence="2">
    <location>
        <begin position="1"/>
        <end position="23"/>
    </location>
</feature>
<keyword evidence="6" id="KW-1185">Reference proteome</keyword>
<feature type="chain" id="PRO_5001663881" evidence="2">
    <location>
        <begin position="24"/>
        <end position="77"/>
    </location>
</feature>
<dbReference type="Proteomes" id="UP000027439">
    <property type="component" value="Unassembled WGS sequence"/>
</dbReference>
<gene>
    <name evidence="4" type="ORF">BG57_13965</name>
    <name evidence="3" type="ORF">GCM10010985_57050</name>
</gene>
<protein>
    <submittedName>
        <fullName evidence="4">Uncharacterized protein</fullName>
    </submittedName>
</protein>
<reference evidence="4 5" key="2">
    <citation type="submission" date="2014-03" db="EMBL/GenBank/DDBJ databases">
        <title>Draft Genome Sequences of Four Burkholderia Strains.</title>
        <authorList>
            <person name="Liu X.Y."/>
            <person name="Li C.X."/>
            <person name="Xu J.H."/>
        </authorList>
    </citation>
    <scope>NUCLEOTIDE SEQUENCE [LARGE SCALE GENOMIC DNA]</scope>
    <source>
        <strain evidence="4 5">R27</strain>
    </source>
</reference>
<proteinExistence type="predicted"/>
<accession>A0A069P179</accession>
<dbReference type="EMBL" id="JFHE01000024">
    <property type="protein sequence ID" value="KDR31096.1"/>
    <property type="molecule type" value="Genomic_DNA"/>
</dbReference>
<evidence type="ECO:0000313" key="3">
    <source>
        <dbReference type="EMBL" id="GGD94969.1"/>
    </source>
</evidence>
<feature type="compositionally biased region" description="Basic residues" evidence="1">
    <location>
        <begin position="67"/>
        <end position="77"/>
    </location>
</feature>
<reference evidence="6" key="3">
    <citation type="journal article" date="2019" name="Int. J. Syst. Evol. Microbiol.">
        <title>The Global Catalogue of Microorganisms (GCM) 10K type strain sequencing project: providing services to taxonomists for standard genome sequencing and annotation.</title>
        <authorList>
            <consortium name="The Broad Institute Genomics Platform"/>
            <consortium name="The Broad Institute Genome Sequencing Center for Infectious Disease"/>
            <person name="Wu L."/>
            <person name="Ma J."/>
        </authorList>
    </citation>
    <scope>NUCLEOTIDE SEQUENCE [LARGE SCALE GENOMIC DNA]</scope>
    <source>
        <strain evidence="6">CGMCC 1.11013</strain>
    </source>
</reference>
<feature type="compositionally biased region" description="Gly residues" evidence="1">
    <location>
        <begin position="50"/>
        <end position="59"/>
    </location>
</feature>
<keyword evidence="2" id="KW-0732">Signal</keyword>
<name>A0A069P179_9BURK</name>
<dbReference type="AlphaFoldDB" id="A0A069P179"/>
<evidence type="ECO:0000256" key="2">
    <source>
        <dbReference type="SAM" id="SignalP"/>
    </source>
</evidence>
<organism evidence="4 5">
    <name type="scientific">Caballeronia grimmiae</name>
    <dbReference type="NCBI Taxonomy" id="1071679"/>
    <lineage>
        <taxon>Bacteria</taxon>
        <taxon>Pseudomonadati</taxon>
        <taxon>Pseudomonadota</taxon>
        <taxon>Betaproteobacteria</taxon>
        <taxon>Burkholderiales</taxon>
        <taxon>Burkholderiaceae</taxon>
        <taxon>Caballeronia</taxon>
    </lineage>
</organism>
<sequence>MNTAAKCIVTTALAWGLSTGALAQGNAGGVPGGNGAGRGGVGIATPNGNGETGTPGGPTGKHSTLPVKRHHKTKKQS</sequence>
<feature type="compositionally biased region" description="Gly residues" evidence="1">
    <location>
        <begin position="26"/>
        <end position="42"/>
    </location>
</feature>
<feature type="region of interest" description="Disordered" evidence="1">
    <location>
        <begin position="24"/>
        <end position="77"/>
    </location>
</feature>